<dbReference type="EMBL" id="MU001782">
    <property type="protein sequence ID" value="KAF2798531.1"/>
    <property type="molecule type" value="Genomic_DNA"/>
</dbReference>
<feature type="domain" description="FAD-binding FR-type" evidence="15">
    <location>
        <begin position="347"/>
        <end position="462"/>
    </location>
</feature>
<sequence>MPKLERGTRSRVVPLTNLPSPLEFHMVPPSPMEQVYSPGWPTPVPTSVQEDLGIADPRCSNTSCRAFQEGFADDERRTPLLEQLEYGKWTVWFYSFWILVFAAIYVSRLLHDRLRRLKKIPGRRPSLKEKTIAVTRFCAYRRLNNHVTRSIGLCQISYGTLVLLSFSTVFFAILPWPQQRYLQAYSRFGAPPLSVRCALIMSALTPLTVALAGKVNVITWITGVSYTKLNVYHRYISYVIFCLGTVHTVPHLMAPIRDGGWSMLNKLYANEQRVLSGTALYFTTFGLAFFSIPWIRRRFYEAFKCVHIFLGISYIGLLWWHVWGEYMSPYYVYATIAVLFSSNIIRIVYRHQNLRSFSNLNGFPTTLTHLHGNTTRVAIEVPKSLKWKPGQHAFLKMPIISTLGSHPFFIANIPSSEKEGITYEVVFLVQRHKGFTKKLFEYEKGVGGDVDLRIPVYNMDQEKLKATKGKARAVEFETEKPVLKKESPEHIEDINDIVFIDTITVLEHKVISPMSYASSSSTPLPIIPSTFPTLKHQSSTSSFPARDEITEATLQAIAQKPAGIRTTPNSSTQAIPPASFRTTPLASFRTGSSTNRRSSIYSLPPVDDITEAALLSIAAKRGHQPALRTIVDGPYGTHHRPLHQIYDTVLSIAGGSGIAASLPHILDLTQRLRHQKKDDILVTRRIHLVWIIRDVESLPWIERELSTAIRNVRDHPTPNNCSFTVDVFVTRSAALAESASLSEDELGPLSPISPPDQRVSDRRFDSLGDAEKGVSMPAKPRPALRRLNGGRGLFDHEAAFGIERGEGSAGQGVSVAMHYCRPVIKDLIEGYVGGDRAIVMGCGPPSLSAEIANTTASLQRRVWNSEMREVKLEIETFGW</sequence>
<evidence type="ECO:0000256" key="13">
    <source>
        <dbReference type="SAM" id="MobiDB-lite"/>
    </source>
</evidence>
<dbReference type="GO" id="GO:0006879">
    <property type="term" value="P:intracellular iron ion homeostasis"/>
    <property type="evidence" value="ECO:0007669"/>
    <property type="project" value="TreeGrafter"/>
</dbReference>
<evidence type="ECO:0000256" key="11">
    <source>
        <dbReference type="ARBA" id="ARBA00023136"/>
    </source>
</evidence>
<dbReference type="GO" id="GO:0052851">
    <property type="term" value="F:ferric-chelate reductase (NADPH) activity"/>
    <property type="evidence" value="ECO:0007669"/>
    <property type="project" value="UniProtKB-EC"/>
</dbReference>
<dbReference type="EC" id="1.16.1.9" evidence="3"/>
<feature type="transmembrane region" description="Helical" evidence="14">
    <location>
        <begin position="151"/>
        <end position="173"/>
    </location>
</feature>
<dbReference type="AlphaFoldDB" id="A0A6A6XPR5"/>
<feature type="transmembrane region" description="Helical" evidence="14">
    <location>
        <begin position="330"/>
        <end position="349"/>
    </location>
</feature>
<evidence type="ECO:0000256" key="14">
    <source>
        <dbReference type="SAM" id="Phobius"/>
    </source>
</evidence>
<evidence type="ECO:0000256" key="5">
    <source>
        <dbReference type="ARBA" id="ARBA00022475"/>
    </source>
</evidence>
<dbReference type="InterPro" id="IPR013121">
    <property type="entry name" value="Fe_red_NAD-bd_6"/>
</dbReference>
<feature type="transmembrane region" description="Helical" evidence="14">
    <location>
        <begin position="235"/>
        <end position="254"/>
    </location>
</feature>
<keyword evidence="5" id="KW-1003">Cell membrane</keyword>
<keyword evidence="10" id="KW-0406">Ion transport</keyword>
<evidence type="ECO:0000256" key="10">
    <source>
        <dbReference type="ARBA" id="ARBA00023065"/>
    </source>
</evidence>
<keyword evidence="17" id="KW-1185">Reference proteome</keyword>
<comment type="subcellular location">
    <subcellularLocation>
        <location evidence="1">Cell membrane</location>
        <topology evidence="1">Multi-pass membrane protein</topology>
    </subcellularLocation>
</comment>
<evidence type="ECO:0000313" key="16">
    <source>
        <dbReference type="EMBL" id="KAF2798531.1"/>
    </source>
</evidence>
<comment type="catalytic activity">
    <reaction evidence="12">
        <text>2 a Fe(II)-siderophore + NADP(+) + H(+) = 2 a Fe(III)-siderophore + NADPH</text>
        <dbReference type="Rhea" id="RHEA:28795"/>
        <dbReference type="Rhea" id="RHEA-COMP:11342"/>
        <dbReference type="Rhea" id="RHEA-COMP:11344"/>
        <dbReference type="ChEBI" id="CHEBI:15378"/>
        <dbReference type="ChEBI" id="CHEBI:29033"/>
        <dbReference type="ChEBI" id="CHEBI:29034"/>
        <dbReference type="ChEBI" id="CHEBI:57783"/>
        <dbReference type="ChEBI" id="CHEBI:58349"/>
        <dbReference type="EC" id="1.16.1.9"/>
    </reaction>
</comment>
<dbReference type="InterPro" id="IPR017938">
    <property type="entry name" value="Riboflavin_synthase-like_b-brl"/>
</dbReference>
<dbReference type="InterPro" id="IPR017927">
    <property type="entry name" value="FAD-bd_FR_type"/>
</dbReference>
<dbReference type="SUPFAM" id="SSF63380">
    <property type="entry name" value="Riboflavin synthase domain-like"/>
    <property type="match status" value="1"/>
</dbReference>
<dbReference type="InterPro" id="IPR051410">
    <property type="entry name" value="Ferric/Cupric_Reductase"/>
</dbReference>
<dbReference type="SFLD" id="SFLDS00052">
    <property type="entry name" value="Ferric_Reductase_Domain"/>
    <property type="match status" value="1"/>
</dbReference>
<feature type="transmembrane region" description="Helical" evidence="14">
    <location>
        <begin position="193"/>
        <end position="215"/>
    </location>
</feature>
<keyword evidence="4" id="KW-0813">Transport</keyword>
<feature type="transmembrane region" description="Helical" evidence="14">
    <location>
        <begin position="274"/>
        <end position="294"/>
    </location>
</feature>
<dbReference type="Pfam" id="PF01794">
    <property type="entry name" value="Ferric_reduct"/>
    <property type="match status" value="1"/>
</dbReference>
<dbReference type="GO" id="GO:0005886">
    <property type="term" value="C:plasma membrane"/>
    <property type="evidence" value="ECO:0007669"/>
    <property type="project" value="UniProtKB-SubCell"/>
</dbReference>
<evidence type="ECO:0000256" key="7">
    <source>
        <dbReference type="ARBA" id="ARBA00022982"/>
    </source>
</evidence>
<dbReference type="PROSITE" id="PS51384">
    <property type="entry name" value="FAD_FR"/>
    <property type="match status" value="1"/>
</dbReference>
<dbReference type="OrthoDB" id="17725at2759"/>
<evidence type="ECO:0000256" key="2">
    <source>
        <dbReference type="ARBA" id="ARBA00006278"/>
    </source>
</evidence>
<comment type="similarity">
    <text evidence="2">Belongs to the ferric reductase (FRE) family.</text>
</comment>
<dbReference type="InterPro" id="IPR013130">
    <property type="entry name" value="Fe3_Rdtase_TM_dom"/>
</dbReference>
<dbReference type="Gene3D" id="3.40.50.80">
    <property type="entry name" value="Nucleotide-binding domain of ferredoxin-NADP reductase (FNR) module"/>
    <property type="match status" value="1"/>
</dbReference>
<keyword evidence="9" id="KW-0560">Oxidoreductase</keyword>
<organism evidence="16 17">
    <name type="scientific">Melanomma pulvis-pyrius CBS 109.77</name>
    <dbReference type="NCBI Taxonomy" id="1314802"/>
    <lineage>
        <taxon>Eukaryota</taxon>
        <taxon>Fungi</taxon>
        <taxon>Dikarya</taxon>
        <taxon>Ascomycota</taxon>
        <taxon>Pezizomycotina</taxon>
        <taxon>Dothideomycetes</taxon>
        <taxon>Pleosporomycetidae</taxon>
        <taxon>Pleosporales</taxon>
        <taxon>Melanommataceae</taxon>
        <taxon>Melanomma</taxon>
    </lineage>
</organism>
<evidence type="ECO:0000256" key="6">
    <source>
        <dbReference type="ARBA" id="ARBA00022692"/>
    </source>
</evidence>
<dbReference type="GO" id="GO:0015677">
    <property type="term" value="P:copper ion import"/>
    <property type="evidence" value="ECO:0007669"/>
    <property type="project" value="TreeGrafter"/>
</dbReference>
<feature type="region of interest" description="Disordered" evidence="13">
    <location>
        <begin position="742"/>
        <end position="762"/>
    </location>
</feature>
<evidence type="ECO:0000256" key="3">
    <source>
        <dbReference type="ARBA" id="ARBA00012668"/>
    </source>
</evidence>
<gene>
    <name evidence="16" type="ORF">K505DRAFT_333378</name>
</gene>
<keyword evidence="6 14" id="KW-0812">Transmembrane</keyword>
<evidence type="ECO:0000256" key="1">
    <source>
        <dbReference type="ARBA" id="ARBA00004651"/>
    </source>
</evidence>
<evidence type="ECO:0000256" key="9">
    <source>
        <dbReference type="ARBA" id="ARBA00023002"/>
    </source>
</evidence>
<accession>A0A6A6XPR5</accession>
<feature type="transmembrane region" description="Helical" evidence="14">
    <location>
        <begin position="91"/>
        <end position="110"/>
    </location>
</feature>
<evidence type="ECO:0000313" key="17">
    <source>
        <dbReference type="Proteomes" id="UP000799757"/>
    </source>
</evidence>
<dbReference type="InterPro" id="IPR039261">
    <property type="entry name" value="FNR_nucleotide-bd"/>
</dbReference>
<dbReference type="SUPFAM" id="SSF52343">
    <property type="entry name" value="Ferredoxin reductase-like, C-terminal NADP-linked domain"/>
    <property type="match status" value="1"/>
</dbReference>
<dbReference type="InterPro" id="IPR013112">
    <property type="entry name" value="FAD-bd_8"/>
</dbReference>
<dbReference type="PANTHER" id="PTHR32361">
    <property type="entry name" value="FERRIC/CUPRIC REDUCTASE TRANSMEMBRANE COMPONENT"/>
    <property type="match status" value="1"/>
</dbReference>
<dbReference type="GO" id="GO:0006826">
    <property type="term" value="P:iron ion transport"/>
    <property type="evidence" value="ECO:0007669"/>
    <property type="project" value="UniProtKB-ARBA"/>
</dbReference>
<reference evidence="16" key="1">
    <citation type="journal article" date="2020" name="Stud. Mycol.">
        <title>101 Dothideomycetes genomes: a test case for predicting lifestyles and emergence of pathogens.</title>
        <authorList>
            <person name="Haridas S."/>
            <person name="Albert R."/>
            <person name="Binder M."/>
            <person name="Bloem J."/>
            <person name="Labutti K."/>
            <person name="Salamov A."/>
            <person name="Andreopoulos B."/>
            <person name="Baker S."/>
            <person name="Barry K."/>
            <person name="Bills G."/>
            <person name="Bluhm B."/>
            <person name="Cannon C."/>
            <person name="Castanera R."/>
            <person name="Culley D."/>
            <person name="Daum C."/>
            <person name="Ezra D."/>
            <person name="Gonzalez J."/>
            <person name="Henrissat B."/>
            <person name="Kuo A."/>
            <person name="Liang C."/>
            <person name="Lipzen A."/>
            <person name="Lutzoni F."/>
            <person name="Magnuson J."/>
            <person name="Mondo S."/>
            <person name="Nolan M."/>
            <person name="Ohm R."/>
            <person name="Pangilinan J."/>
            <person name="Park H.-J."/>
            <person name="Ramirez L."/>
            <person name="Alfaro M."/>
            <person name="Sun H."/>
            <person name="Tritt A."/>
            <person name="Yoshinaga Y."/>
            <person name="Zwiers L.-H."/>
            <person name="Turgeon B."/>
            <person name="Goodwin S."/>
            <person name="Spatafora J."/>
            <person name="Crous P."/>
            <person name="Grigoriev I."/>
        </authorList>
    </citation>
    <scope>NUCLEOTIDE SEQUENCE</scope>
    <source>
        <strain evidence="16">CBS 109.77</strain>
    </source>
</reference>
<name>A0A6A6XPR5_9PLEO</name>
<proteinExistence type="inferred from homology"/>
<dbReference type="CDD" id="cd06186">
    <property type="entry name" value="NOX_Duox_like_FAD_NADP"/>
    <property type="match status" value="1"/>
</dbReference>
<keyword evidence="11 14" id="KW-0472">Membrane</keyword>
<dbReference type="PANTHER" id="PTHR32361:SF23">
    <property type="entry name" value="FERRIC-CHELATE REDUCTASE"/>
    <property type="match status" value="1"/>
</dbReference>
<evidence type="ECO:0000256" key="4">
    <source>
        <dbReference type="ARBA" id="ARBA00022448"/>
    </source>
</evidence>
<dbReference type="Pfam" id="PF08022">
    <property type="entry name" value="FAD_binding_8"/>
    <property type="match status" value="1"/>
</dbReference>
<feature type="transmembrane region" description="Helical" evidence="14">
    <location>
        <begin position="306"/>
        <end position="324"/>
    </location>
</feature>
<evidence type="ECO:0000259" key="15">
    <source>
        <dbReference type="PROSITE" id="PS51384"/>
    </source>
</evidence>
<keyword evidence="7" id="KW-0249">Electron transport</keyword>
<dbReference type="Proteomes" id="UP000799757">
    <property type="component" value="Unassembled WGS sequence"/>
</dbReference>
<dbReference type="Pfam" id="PF08030">
    <property type="entry name" value="NAD_binding_6"/>
    <property type="match status" value="1"/>
</dbReference>
<keyword evidence="8 14" id="KW-1133">Transmembrane helix</keyword>
<protein>
    <recommendedName>
        <fullName evidence="3">ferric-chelate reductase (NADPH)</fullName>
        <ecNumber evidence="3">1.16.1.9</ecNumber>
    </recommendedName>
</protein>
<evidence type="ECO:0000256" key="8">
    <source>
        <dbReference type="ARBA" id="ARBA00022989"/>
    </source>
</evidence>
<evidence type="ECO:0000256" key="12">
    <source>
        <dbReference type="ARBA" id="ARBA00048483"/>
    </source>
</evidence>